<dbReference type="SMART" id="SM00345">
    <property type="entry name" value="HTH_GNTR"/>
    <property type="match status" value="1"/>
</dbReference>
<reference evidence="8" key="4">
    <citation type="submission" date="2022-10" db="EMBL/GenBank/DDBJ databases">
        <title>Human gut microbiome strain richness.</title>
        <authorList>
            <person name="Chen-Liaw A."/>
        </authorList>
    </citation>
    <scope>NUCLEOTIDE SEQUENCE</scope>
    <source>
        <strain evidence="8">1001283st1_A3_1001283B150304_161114</strain>
    </source>
</reference>
<dbReference type="Proteomes" id="UP000436858">
    <property type="component" value="Unassembled WGS sequence"/>
</dbReference>
<dbReference type="SMR" id="A0A0P0ERG7"/>
<reference evidence="9 11" key="2">
    <citation type="submission" date="2018-08" db="EMBL/GenBank/DDBJ databases">
        <title>A genome reference for cultivated species of the human gut microbiota.</title>
        <authorList>
            <person name="Zou Y."/>
            <person name="Xue W."/>
            <person name="Luo G."/>
        </authorList>
    </citation>
    <scope>NUCLEOTIDE SEQUENCE [LARGE SCALE GENOMIC DNA]</scope>
    <source>
        <strain evidence="9 11">AM30-26</strain>
    </source>
</reference>
<evidence type="ECO:0000313" key="8">
    <source>
        <dbReference type="EMBL" id="MDC2235472.1"/>
    </source>
</evidence>
<evidence type="ECO:0000313" key="11">
    <source>
        <dbReference type="Proteomes" id="UP000284785"/>
    </source>
</evidence>
<dbReference type="OMA" id="QVDIFFH"/>
<dbReference type="GO" id="GO:0003677">
    <property type="term" value="F:DNA binding"/>
    <property type="evidence" value="ECO:0007669"/>
    <property type="project" value="UniProtKB-KW"/>
</dbReference>
<proteinExistence type="predicted"/>
<evidence type="ECO:0000313" key="5">
    <source>
        <dbReference type="EMBL" id="CUQ24896.1"/>
    </source>
</evidence>
<dbReference type="EMBL" id="QSJP01000014">
    <property type="protein sequence ID" value="RHD86503.1"/>
    <property type="molecule type" value="Genomic_DNA"/>
</dbReference>
<dbReference type="EMBL" id="WCRY01000007">
    <property type="protein sequence ID" value="KAB4483430.1"/>
    <property type="molecule type" value="Genomic_DNA"/>
</dbReference>
<gene>
    <name evidence="9" type="ORF">DW780_15725</name>
    <name evidence="5" type="ORF">ERS852557_03173</name>
    <name evidence="7" type="ORF">GAN91_09535</name>
    <name evidence="6" type="ORF">GAO51_09165</name>
    <name evidence="8" type="ORF">PO127_06880</name>
</gene>
<dbReference type="InterPro" id="IPR036388">
    <property type="entry name" value="WH-like_DNA-bd_sf"/>
</dbReference>
<organism evidence="7 12">
    <name type="scientific">Bacteroides thetaiotaomicron</name>
    <dbReference type="NCBI Taxonomy" id="818"/>
    <lineage>
        <taxon>Bacteria</taxon>
        <taxon>Pseudomonadati</taxon>
        <taxon>Bacteroidota</taxon>
        <taxon>Bacteroidia</taxon>
        <taxon>Bacteroidales</taxon>
        <taxon>Bacteroidaceae</taxon>
        <taxon>Bacteroides</taxon>
    </lineage>
</organism>
<dbReference type="SUPFAM" id="SSF53822">
    <property type="entry name" value="Periplasmic binding protein-like I"/>
    <property type="match status" value="1"/>
</dbReference>
<dbReference type="DNASU" id="1074152"/>
<evidence type="ECO:0000256" key="2">
    <source>
        <dbReference type="ARBA" id="ARBA00023125"/>
    </source>
</evidence>
<dbReference type="Proteomes" id="UP000284785">
    <property type="component" value="Unassembled WGS sequence"/>
</dbReference>
<evidence type="ECO:0000313" key="13">
    <source>
        <dbReference type="Proteomes" id="UP000440614"/>
    </source>
</evidence>
<dbReference type="Gene3D" id="3.40.50.2300">
    <property type="match status" value="2"/>
</dbReference>
<evidence type="ECO:0000313" key="12">
    <source>
        <dbReference type="Proteomes" id="UP000436858"/>
    </source>
</evidence>
<dbReference type="Proteomes" id="UP000440614">
    <property type="component" value="Unassembled WGS sequence"/>
</dbReference>
<dbReference type="PATRIC" id="fig|818.23.peg.966"/>
<evidence type="ECO:0000313" key="6">
    <source>
        <dbReference type="EMBL" id="KAB4313755.1"/>
    </source>
</evidence>
<reference evidence="12 13" key="3">
    <citation type="journal article" date="2019" name="Nat. Med.">
        <title>A library of human gut bacterial isolates paired with longitudinal multiomics data enables mechanistic microbiome research.</title>
        <authorList>
            <person name="Poyet M."/>
            <person name="Groussin M."/>
            <person name="Gibbons S.M."/>
            <person name="Avila-Pacheco J."/>
            <person name="Jiang X."/>
            <person name="Kearney S.M."/>
            <person name="Perrotta A.R."/>
            <person name="Berdy B."/>
            <person name="Zhao S."/>
            <person name="Lieberman T.D."/>
            <person name="Swanson P.K."/>
            <person name="Smith M."/>
            <person name="Roesemann S."/>
            <person name="Alexander J.E."/>
            <person name="Rich S.A."/>
            <person name="Livny J."/>
            <person name="Vlamakis H."/>
            <person name="Clish C."/>
            <person name="Bullock K."/>
            <person name="Deik A."/>
            <person name="Scott J."/>
            <person name="Pierce K.A."/>
            <person name="Xavier R.J."/>
            <person name="Alm E.J."/>
        </authorList>
    </citation>
    <scope>NUCLEOTIDE SEQUENCE [LARGE SCALE GENOMIC DNA]</scope>
    <source>
        <strain evidence="7 12">BIOML-A162</strain>
        <strain evidence="6 13">BIOML-A188</strain>
    </source>
</reference>
<dbReference type="Pfam" id="PF13377">
    <property type="entry name" value="Peripla_BP_3"/>
    <property type="match status" value="1"/>
</dbReference>
<feature type="domain" description="HTH gntR-type" evidence="4">
    <location>
        <begin position="5"/>
        <end position="73"/>
    </location>
</feature>
<sequence>MKSNKSKYKLVVDYVIDGINEGRLKKGAWIPSLNEFREMYGLSRDTVFSGIRELKSRGIIKSNPGVGYYIVSTRVPFKHNIFLLFNEFNEFKEDIYNSFMETVGNSATVDLYFHNYNRKVFETLVNNANHKYTTYIIMSGKFADIGPLLESLSGNVFLLDHYHSELKGKYSSVFQNFEKDTYEALVYGLSNLRKYKHIVMVQKDSKEPFERYDGLRAFCKEHGFTHECIGEIQGREIVKQEVFMVVNDRDLVNLLKQADRQQLVPGKDFGIISYNDTPLKEVLAGGITTLSTDFKLMGRTMASLINKKTIETIENPWNLNIRNSL</sequence>
<dbReference type="EMBL" id="JAQNVG010000008">
    <property type="protein sequence ID" value="MDC2235472.1"/>
    <property type="molecule type" value="Genomic_DNA"/>
</dbReference>
<dbReference type="GeneID" id="60928084"/>
<keyword evidence="1" id="KW-0805">Transcription regulation</keyword>
<dbReference type="PANTHER" id="PTHR38445:SF10">
    <property type="entry name" value="GNTR-FAMILY TRANSCRIPTIONAL REGULATOR"/>
    <property type="match status" value="1"/>
</dbReference>
<dbReference type="EMBL" id="CZBI01000004">
    <property type="protein sequence ID" value="CUQ24896.1"/>
    <property type="molecule type" value="Genomic_DNA"/>
</dbReference>
<accession>A0A0P0ERG7</accession>
<dbReference type="AlphaFoldDB" id="A0A0P0ERG7"/>
<protein>
    <submittedName>
        <fullName evidence="5 7">Transcriptional regulator</fullName>
    </submittedName>
</protein>
<reference evidence="5 10" key="1">
    <citation type="submission" date="2015-09" db="EMBL/GenBank/DDBJ databases">
        <authorList>
            <consortium name="Pathogen Informatics"/>
        </authorList>
    </citation>
    <scope>NUCLEOTIDE SEQUENCE [LARGE SCALE GENOMIC DNA]</scope>
    <source>
        <strain evidence="5 10">2789STDY5834945</strain>
    </source>
</reference>
<keyword evidence="2" id="KW-0238">DNA-binding</keyword>
<evidence type="ECO:0000256" key="1">
    <source>
        <dbReference type="ARBA" id="ARBA00023015"/>
    </source>
</evidence>
<dbReference type="Proteomes" id="UP001217776">
    <property type="component" value="Unassembled WGS sequence"/>
</dbReference>
<dbReference type="Proteomes" id="UP000095541">
    <property type="component" value="Unassembled WGS sequence"/>
</dbReference>
<evidence type="ECO:0000313" key="7">
    <source>
        <dbReference type="EMBL" id="KAB4483430.1"/>
    </source>
</evidence>
<dbReference type="EMBL" id="WCSY01000008">
    <property type="protein sequence ID" value="KAB4313755.1"/>
    <property type="molecule type" value="Genomic_DNA"/>
</dbReference>
<dbReference type="InterPro" id="IPR028082">
    <property type="entry name" value="Peripla_BP_I"/>
</dbReference>
<evidence type="ECO:0000259" key="4">
    <source>
        <dbReference type="PROSITE" id="PS50949"/>
    </source>
</evidence>
<dbReference type="CDD" id="cd07377">
    <property type="entry name" value="WHTH_GntR"/>
    <property type="match status" value="1"/>
</dbReference>
<dbReference type="InterPro" id="IPR000524">
    <property type="entry name" value="Tscrpt_reg_HTH_GntR"/>
</dbReference>
<dbReference type="PROSITE" id="PS50949">
    <property type="entry name" value="HTH_GNTR"/>
    <property type="match status" value="1"/>
</dbReference>
<accession>C6INE9</accession>
<evidence type="ECO:0000256" key="3">
    <source>
        <dbReference type="ARBA" id="ARBA00023163"/>
    </source>
</evidence>
<dbReference type="InterPro" id="IPR046335">
    <property type="entry name" value="LacI/GalR-like_sensor"/>
</dbReference>
<dbReference type="PANTHER" id="PTHR38445">
    <property type="entry name" value="HTH-TYPE TRANSCRIPTIONAL REPRESSOR YTRA"/>
    <property type="match status" value="1"/>
</dbReference>
<evidence type="ECO:0000313" key="10">
    <source>
        <dbReference type="Proteomes" id="UP000095541"/>
    </source>
</evidence>
<evidence type="ECO:0000313" key="9">
    <source>
        <dbReference type="EMBL" id="RHD86503.1"/>
    </source>
</evidence>
<dbReference type="SUPFAM" id="SSF46785">
    <property type="entry name" value="Winged helix' DNA-binding domain"/>
    <property type="match status" value="1"/>
</dbReference>
<dbReference type="Gene3D" id="1.10.10.10">
    <property type="entry name" value="Winged helix-like DNA-binding domain superfamily/Winged helix DNA-binding domain"/>
    <property type="match status" value="1"/>
</dbReference>
<dbReference type="InterPro" id="IPR036390">
    <property type="entry name" value="WH_DNA-bd_sf"/>
</dbReference>
<dbReference type="RefSeq" id="WP_008766583.1">
    <property type="nucleotide sequence ID" value="NZ_BAABXH010000001.1"/>
</dbReference>
<dbReference type="KEGG" id="btho:Btheta7330_00948"/>
<dbReference type="Pfam" id="PF00392">
    <property type="entry name" value="GntR"/>
    <property type="match status" value="1"/>
</dbReference>
<keyword evidence="3" id="KW-0804">Transcription</keyword>
<name>A0A0P0ERG7_BACT4</name>
<dbReference type="GO" id="GO:0003700">
    <property type="term" value="F:DNA-binding transcription factor activity"/>
    <property type="evidence" value="ECO:0007669"/>
    <property type="project" value="InterPro"/>
</dbReference>